<organism evidence="7 8">
    <name type="scientific">Anisodus acutangulus</name>
    <dbReference type="NCBI Taxonomy" id="402998"/>
    <lineage>
        <taxon>Eukaryota</taxon>
        <taxon>Viridiplantae</taxon>
        <taxon>Streptophyta</taxon>
        <taxon>Embryophyta</taxon>
        <taxon>Tracheophyta</taxon>
        <taxon>Spermatophyta</taxon>
        <taxon>Magnoliopsida</taxon>
        <taxon>eudicotyledons</taxon>
        <taxon>Gunneridae</taxon>
        <taxon>Pentapetalae</taxon>
        <taxon>asterids</taxon>
        <taxon>lamiids</taxon>
        <taxon>Solanales</taxon>
        <taxon>Solanaceae</taxon>
        <taxon>Solanoideae</taxon>
        <taxon>Hyoscyameae</taxon>
        <taxon>Anisodus</taxon>
    </lineage>
</organism>
<evidence type="ECO:0000313" key="8">
    <source>
        <dbReference type="Proteomes" id="UP001152561"/>
    </source>
</evidence>
<reference evidence="8" key="1">
    <citation type="journal article" date="2023" name="Proc. Natl. Acad. Sci. U.S.A.">
        <title>Genomic and structural basis for evolution of tropane alkaloid biosynthesis.</title>
        <authorList>
            <person name="Wanga Y.-J."/>
            <person name="Taina T."/>
            <person name="Yua J.-Y."/>
            <person name="Lia J."/>
            <person name="Xua B."/>
            <person name="Chenc J."/>
            <person name="D'Auriad J.C."/>
            <person name="Huanga J.-P."/>
            <person name="Huanga S.-X."/>
        </authorList>
    </citation>
    <scope>NUCLEOTIDE SEQUENCE [LARGE SCALE GENOMIC DNA]</scope>
    <source>
        <strain evidence="8">cv. KIB-2019</strain>
    </source>
</reference>
<keyword evidence="4 5" id="KW-0833">Ubl conjugation pathway</keyword>
<dbReference type="InterPro" id="IPR016024">
    <property type="entry name" value="ARM-type_fold"/>
</dbReference>
<gene>
    <name evidence="7" type="ORF">K7X08_028475</name>
</gene>
<protein>
    <recommendedName>
        <fullName evidence="5 6">U-box domain-containing protein</fullName>
        <ecNumber evidence="5">2.3.2.27</ecNumber>
    </recommendedName>
    <alternativeName>
        <fullName evidence="5">RING-type E3 ubiquitin transferase PUB</fullName>
    </alternativeName>
</protein>
<dbReference type="EC" id="2.3.2.27" evidence="5"/>
<evidence type="ECO:0000313" key="7">
    <source>
        <dbReference type="EMBL" id="KAJ8552032.1"/>
    </source>
</evidence>
<dbReference type="PANTHER" id="PTHR22849:SF11">
    <property type="entry name" value="U-BOX DOMAIN-CONTAINING PROTEIN"/>
    <property type="match status" value="1"/>
</dbReference>
<sequence length="405" mass="45636">MEEIEVSSYFLCPISMEVMKDPVTISTGITYDRENIEKWLFSCKHTTCPITNQDLKFTDLTPNHNLRRLIQSWCMLNSSNGIQCIPTPKPQVQKTHVVKILTEAQKYPDMQFNCLRRIRSMARASESNKKCLESAGVVDFLASIMIKKKELEVSDASDEALNILFHLNPSDTELKKFITSRNDHQFLDCLLQFLKSDHVQTRANAISLLRSTLNVADPAQLIGIQPVYFKAIVGILNDNISQQATKEALKLLVELCPWGRNRIKASENGVVFALIELLLDTNERRVCELILTVLDRLCTCAEGRAELLSHGGGIAIVSKKLLRVSHLASDRAVRILCSISKFSATCYNKVLQEMLLVGVVSKLCLVLQVDASPKTKEKTKEILRLHSRVWRDSSCIPPHLLSSYP</sequence>
<evidence type="ECO:0000259" key="6">
    <source>
        <dbReference type="PROSITE" id="PS51698"/>
    </source>
</evidence>
<dbReference type="Pfam" id="PF25598">
    <property type="entry name" value="ARM_PUB"/>
    <property type="match status" value="1"/>
</dbReference>
<dbReference type="SUPFAM" id="SSF48371">
    <property type="entry name" value="ARM repeat"/>
    <property type="match status" value="1"/>
</dbReference>
<dbReference type="AlphaFoldDB" id="A0A9Q1M5F1"/>
<proteinExistence type="predicted"/>
<dbReference type="PANTHER" id="PTHR22849">
    <property type="entry name" value="WDSAM1 PROTEIN"/>
    <property type="match status" value="1"/>
</dbReference>
<dbReference type="Pfam" id="PF04564">
    <property type="entry name" value="U-box"/>
    <property type="match status" value="1"/>
</dbReference>
<dbReference type="OrthoDB" id="10064100at2759"/>
<dbReference type="Proteomes" id="UP001152561">
    <property type="component" value="Unassembled WGS sequence"/>
</dbReference>
<dbReference type="SMART" id="SM00504">
    <property type="entry name" value="Ubox"/>
    <property type="match status" value="1"/>
</dbReference>
<dbReference type="GO" id="GO:0016567">
    <property type="term" value="P:protein ubiquitination"/>
    <property type="evidence" value="ECO:0007669"/>
    <property type="project" value="UniProtKB-UniRule"/>
</dbReference>
<dbReference type="InterPro" id="IPR045210">
    <property type="entry name" value="RING-Ubox_PUB"/>
</dbReference>
<evidence type="ECO:0000256" key="4">
    <source>
        <dbReference type="ARBA" id="ARBA00022786"/>
    </source>
</evidence>
<dbReference type="Gene3D" id="3.30.40.10">
    <property type="entry name" value="Zinc/RING finger domain, C3HC4 (zinc finger)"/>
    <property type="match status" value="1"/>
</dbReference>
<dbReference type="SUPFAM" id="SSF57850">
    <property type="entry name" value="RING/U-box"/>
    <property type="match status" value="1"/>
</dbReference>
<dbReference type="FunFam" id="3.30.40.10:FF:000437">
    <property type="entry name" value="RING-type E3 ubiquitin transferase"/>
    <property type="match status" value="1"/>
</dbReference>
<dbReference type="GO" id="GO:0061630">
    <property type="term" value="F:ubiquitin protein ligase activity"/>
    <property type="evidence" value="ECO:0007669"/>
    <property type="project" value="UniProtKB-UniRule"/>
</dbReference>
<dbReference type="Gene3D" id="1.25.10.10">
    <property type="entry name" value="Leucine-rich Repeat Variant"/>
    <property type="match status" value="1"/>
</dbReference>
<evidence type="ECO:0000256" key="1">
    <source>
        <dbReference type="ARBA" id="ARBA00000900"/>
    </source>
</evidence>
<dbReference type="InterPro" id="IPR045185">
    <property type="entry name" value="PUB22/23/24-like"/>
</dbReference>
<dbReference type="PROSITE" id="PS51698">
    <property type="entry name" value="U_BOX"/>
    <property type="match status" value="1"/>
</dbReference>
<dbReference type="CDD" id="cd16664">
    <property type="entry name" value="RING-Ubox_PUB"/>
    <property type="match status" value="1"/>
</dbReference>
<feature type="domain" description="U-box" evidence="6">
    <location>
        <begin position="5"/>
        <end position="80"/>
    </location>
</feature>
<dbReference type="InterPro" id="IPR013083">
    <property type="entry name" value="Znf_RING/FYVE/PHD"/>
</dbReference>
<dbReference type="InterPro" id="IPR058678">
    <property type="entry name" value="ARM_PUB"/>
</dbReference>
<evidence type="ECO:0000256" key="3">
    <source>
        <dbReference type="ARBA" id="ARBA00022679"/>
    </source>
</evidence>
<comment type="function">
    <text evidence="5">Functions as an E3 ubiquitin ligase.</text>
</comment>
<dbReference type="InterPro" id="IPR011989">
    <property type="entry name" value="ARM-like"/>
</dbReference>
<dbReference type="EMBL" id="JAJAGQ010000010">
    <property type="protein sequence ID" value="KAJ8552032.1"/>
    <property type="molecule type" value="Genomic_DNA"/>
</dbReference>
<dbReference type="InterPro" id="IPR003613">
    <property type="entry name" value="Ubox_domain"/>
</dbReference>
<keyword evidence="3 5" id="KW-0808">Transferase</keyword>
<comment type="catalytic activity">
    <reaction evidence="1 5">
        <text>S-ubiquitinyl-[E2 ubiquitin-conjugating enzyme]-L-cysteine + [acceptor protein]-L-lysine = [E2 ubiquitin-conjugating enzyme]-L-cysteine + N(6)-ubiquitinyl-[acceptor protein]-L-lysine.</text>
        <dbReference type="EC" id="2.3.2.27"/>
    </reaction>
</comment>
<dbReference type="GO" id="GO:0006952">
    <property type="term" value="P:defense response"/>
    <property type="evidence" value="ECO:0007669"/>
    <property type="project" value="UniProtKB-ARBA"/>
</dbReference>
<evidence type="ECO:0000256" key="2">
    <source>
        <dbReference type="ARBA" id="ARBA00004906"/>
    </source>
</evidence>
<keyword evidence="8" id="KW-1185">Reference proteome</keyword>
<accession>A0A9Q1M5F1</accession>
<evidence type="ECO:0000256" key="5">
    <source>
        <dbReference type="RuleBase" id="RU369093"/>
    </source>
</evidence>
<name>A0A9Q1M5F1_9SOLA</name>
<comment type="caution">
    <text evidence="7">The sequence shown here is derived from an EMBL/GenBank/DDBJ whole genome shotgun (WGS) entry which is preliminary data.</text>
</comment>
<comment type="pathway">
    <text evidence="2 5">Protein modification; protein ubiquitination.</text>
</comment>